<evidence type="ECO:0000259" key="8">
    <source>
        <dbReference type="Pfam" id="PF09115"/>
    </source>
</evidence>
<dbReference type="InterPro" id="IPR050238">
    <property type="entry name" value="DNA_Rep/Repair_Clamp_Loader"/>
</dbReference>
<gene>
    <name evidence="9" type="primary">holB</name>
    <name evidence="9" type="ORF">AB4Y30_00195</name>
</gene>
<dbReference type="GO" id="GO:0003887">
    <property type="term" value="F:DNA-directed DNA polymerase activity"/>
    <property type="evidence" value="ECO:0007669"/>
    <property type="project" value="UniProtKB-KW"/>
</dbReference>
<dbReference type="PANTHER" id="PTHR11669">
    <property type="entry name" value="REPLICATION FACTOR C / DNA POLYMERASE III GAMMA-TAU SUBUNIT"/>
    <property type="match status" value="1"/>
</dbReference>
<dbReference type="Pfam" id="PF13177">
    <property type="entry name" value="DNA_pol3_delta2"/>
    <property type="match status" value="1"/>
</dbReference>
<sequence length="330" mass="38060">MQTWSEIAEVQALASRLITNSIRKGRVSHAYLLQGERGTGKEAIALLLAKVLFCPNKTDIEPCHTCNTCRRIASRNHPDVHWIEPDGRSIKIEQIEKLQKEFTYTGLESNQKIYIILGADTLTLNAANRILKFLEEPSQKTTAIMLTENSQSIIPTIRSRCQIIDLKPLQPRKFEQRLIEQHEVSETNAKLISALTNNLDEALALNEDEWFAQARKLMLQLISIYESRPSDVFLFIHQHWITHFKERKEQELGFDLLLLAFKDILYFHTEKEESMVVFSPSSEQLQRAAIHFSPEKLLSVLNNLLQAKRKLKQNVHPTLVMEQLALQIQE</sequence>
<keyword evidence="5" id="KW-0235">DNA replication</keyword>
<evidence type="ECO:0000256" key="1">
    <source>
        <dbReference type="ARBA" id="ARBA00012417"/>
    </source>
</evidence>
<dbReference type="PANTHER" id="PTHR11669:SF8">
    <property type="entry name" value="DNA POLYMERASE III SUBUNIT DELTA"/>
    <property type="match status" value="1"/>
</dbReference>
<dbReference type="GO" id="GO:0006261">
    <property type="term" value="P:DNA-templated DNA replication"/>
    <property type="evidence" value="ECO:0007669"/>
    <property type="project" value="TreeGrafter"/>
</dbReference>
<evidence type="ECO:0000256" key="7">
    <source>
        <dbReference type="ARBA" id="ARBA00049244"/>
    </source>
</evidence>
<protein>
    <recommendedName>
        <fullName evidence="2">DNA polymerase III subunit delta'</fullName>
        <ecNumber evidence="1">2.7.7.7</ecNumber>
    </recommendedName>
</protein>
<dbReference type="InterPro" id="IPR027417">
    <property type="entry name" value="P-loop_NTPase"/>
</dbReference>
<dbReference type="GO" id="GO:0009360">
    <property type="term" value="C:DNA polymerase III complex"/>
    <property type="evidence" value="ECO:0007669"/>
    <property type="project" value="InterPro"/>
</dbReference>
<dbReference type="EMBL" id="CP162599">
    <property type="protein sequence ID" value="XDK32847.1"/>
    <property type="molecule type" value="Genomic_DNA"/>
</dbReference>
<comment type="catalytic activity">
    <reaction evidence="7">
        <text>DNA(n) + a 2'-deoxyribonucleoside 5'-triphosphate = DNA(n+1) + diphosphate</text>
        <dbReference type="Rhea" id="RHEA:22508"/>
        <dbReference type="Rhea" id="RHEA-COMP:17339"/>
        <dbReference type="Rhea" id="RHEA-COMP:17340"/>
        <dbReference type="ChEBI" id="CHEBI:33019"/>
        <dbReference type="ChEBI" id="CHEBI:61560"/>
        <dbReference type="ChEBI" id="CHEBI:173112"/>
        <dbReference type="EC" id="2.7.7.7"/>
    </reaction>
</comment>
<evidence type="ECO:0000256" key="5">
    <source>
        <dbReference type="ARBA" id="ARBA00022705"/>
    </source>
</evidence>
<dbReference type="RefSeq" id="WP_368653534.1">
    <property type="nucleotide sequence ID" value="NZ_CP162599.1"/>
</dbReference>
<accession>A0AB39HN74</accession>
<dbReference type="SUPFAM" id="SSF52540">
    <property type="entry name" value="P-loop containing nucleoside triphosphate hydrolases"/>
    <property type="match status" value="1"/>
</dbReference>
<evidence type="ECO:0000256" key="3">
    <source>
        <dbReference type="ARBA" id="ARBA00022679"/>
    </source>
</evidence>
<dbReference type="GO" id="GO:0003677">
    <property type="term" value="F:DNA binding"/>
    <property type="evidence" value="ECO:0007669"/>
    <property type="project" value="InterPro"/>
</dbReference>
<dbReference type="Gene3D" id="3.40.50.300">
    <property type="entry name" value="P-loop containing nucleotide triphosphate hydrolases"/>
    <property type="match status" value="1"/>
</dbReference>
<dbReference type="EC" id="2.7.7.7" evidence="1"/>
<feature type="domain" description="DNA polymerase III delta subunit C-terminal" evidence="8">
    <location>
        <begin position="244"/>
        <end position="329"/>
    </location>
</feature>
<name>A0AB39HN74_9BACI</name>
<dbReference type="NCBIfam" id="TIGR00678">
    <property type="entry name" value="holB"/>
    <property type="match status" value="1"/>
</dbReference>
<evidence type="ECO:0000256" key="6">
    <source>
        <dbReference type="ARBA" id="ARBA00022932"/>
    </source>
</evidence>
<evidence type="ECO:0000256" key="4">
    <source>
        <dbReference type="ARBA" id="ARBA00022695"/>
    </source>
</evidence>
<evidence type="ECO:0000256" key="2">
    <source>
        <dbReference type="ARBA" id="ARBA00014363"/>
    </source>
</evidence>
<evidence type="ECO:0000313" key="9">
    <source>
        <dbReference type="EMBL" id="XDK32847.1"/>
    </source>
</evidence>
<dbReference type="GO" id="GO:0008408">
    <property type="term" value="F:3'-5' exonuclease activity"/>
    <property type="evidence" value="ECO:0007669"/>
    <property type="project" value="InterPro"/>
</dbReference>
<proteinExistence type="predicted"/>
<keyword evidence="3 9" id="KW-0808">Transferase</keyword>
<organism evidence="9">
    <name type="scientific">Ornithinibacillus sp. 4-3</name>
    <dbReference type="NCBI Taxonomy" id="3231488"/>
    <lineage>
        <taxon>Bacteria</taxon>
        <taxon>Bacillati</taxon>
        <taxon>Bacillota</taxon>
        <taxon>Bacilli</taxon>
        <taxon>Bacillales</taxon>
        <taxon>Bacillaceae</taxon>
        <taxon>Ornithinibacillus</taxon>
    </lineage>
</organism>
<keyword evidence="4 9" id="KW-0548">Nucleotidyltransferase</keyword>
<dbReference type="InterPro" id="IPR004622">
    <property type="entry name" value="DNA_pol_HolB"/>
</dbReference>
<reference evidence="9" key="1">
    <citation type="submission" date="2024-07" db="EMBL/GenBank/DDBJ databases">
        <title>Halotolerant mesophilic bacterium Ornithinibacillus sp. 4-3, sp. nov., isolated from soil.</title>
        <authorList>
            <person name="Sidarenka A.V."/>
            <person name="Guliayeva D.E."/>
            <person name="Leanovich S.I."/>
            <person name="Hileuskaya K.S."/>
            <person name="Akhremchuk A.E."/>
            <person name="Sikolenko M.A."/>
            <person name="Valentovich L.N."/>
        </authorList>
    </citation>
    <scope>NUCLEOTIDE SEQUENCE</scope>
    <source>
        <strain evidence="9">4-3</strain>
    </source>
</reference>
<dbReference type="NCBIfam" id="NF005972">
    <property type="entry name" value="PRK08058.1"/>
    <property type="match status" value="1"/>
</dbReference>
<keyword evidence="6" id="KW-0239">DNA-directed DNA polymerase</keyword>
<dbReference type="Pfam" id="PF09115">
    <property type="entry name" value="DNApol3-delta_C"/>
    <property type="match status" value="1"/>
</dbReference>
<dbReference type="AlphaFoldDB" id="A0AB39HN74"/>
<dbReference type="InterPro" id="IPR015199">
    <property type="entry name" value="DNA_pol_III_delta_C"/>
</dbReference>
<dbReference type="FunFam" id="3.40.50.300:FF:001255">
    <property type="entry name" value="DNA polymerase III subunit delta"/>
    <property type="match status" value="1"/>
</dbReference>